<dbReference type="Proteomes" id="UP001454036">
    <property type="component" value="Unassembled WGS sequence"/>
</dbReference>
<comment type="catalytic activity">
    <reaction evidence="9">
        <text>indole-3-pyruvate + NADPH + O2 + H(+) = (indol-3-yl)acetate + CO2 + NADP(+) + H2O</text>
        <dbReference type="Rhea" id="RHEA:34331"/>
        <dbReference type="ChEBI" id="CHEBI:15377"/>
        <dbReference type="ChEBI" id="CHEBI:15378"/>
        <dbReference type="ChEBI" id="CHEBI:15379"/>
        <dbReference type="ChEBI" id="CHEBI:16526"/>
        <dbReference type="ChEBI" id="CHEBI:17640"/>
        <dbReference type="ChEBI" id="CHEBI:30854"/>
        <dbReference type="ChEBI" id="CHEBI:57783"/>
        <dbReference type="ChEBI" id="CHEBI:58349"/>
        <dbReference type="EC" id="1.14.13.168"/>
    </reaction>
</comment>
<dbReference type="GO" id="GO:0103075">
    <property type="term" value="F:indole-3-pyruvate monooxygenase activity"/>
    <property type="evidence" value="ECO:0007669"/>
    <property type="project" value="UniProtKB-EC"/>
</dbReference>
<dbReference type="PANTHER" id="PTHR43539">
    <property type="entry name" value="FLAVIN-BINDING MONOOXYGENASE-LIKE PROTEIN (AFU_ORTHOLOGUE AFUA_4G09220)"/>
    <property type="match status" value="1"/>
</dbReference>
<evidence type="ECO:0000256" key="5">
    <source>
        <dbReference type="ARBA" id="ARBA00022827"/>
    </source>
</evidence>
<dbReference type="GO" id="GO:0050661">
    <property type="term" value="F:NADP binding"/>
    <property type="evidence" value="ECO:0007669"/>
    <property type="project" value="InterPro"/>
</dbReference>
<dbReference type="Gene3D" id="3.50.50.60">
    <property type="entry name" value="FAD/NAD(P)-binding domain"/>
    <property type="match status" value="1"/>
</dbReference>
<dbReference type="PRINTS" id="PR00368">
    <property type="entry name" value="FADPNR"/>
</dbReference>
<dbReference type="GO" id="GO:0004499">
    <property type="term" value="F:N,N-dimethylaniline monooxygenase activity"/>
    <property type="evidence" value="ECO:0007669"/>
    <property type="project" value="InterPro"/>
</dbReference>
<dbReference type="GO" id="GO:0009851">
    <property type="term" value="P:auxin biosynthetic process"/>
    <property type="evidence" value="ECO:0007669"/>
    <property type="project" value="UniProtKB-KW"/>
</dbReference>
<dbReference type="InterPro" id="IPR000960">
    <property type="entry name" value="Flavin_mOase"/>
</dbReference>
<evidence type="ECO:0000313" key="11">
    <source>
        <dbReference type="EMBL" id="GAA0145585.1"/>
    </source>
</evidence>
<keyword evidence="7 10" id="KW-0560">Oxidoreductase</keyword>
<dbReference type="PIRSF" id="PIRSF000332">
    <property type="entry name" value="FMO"/>
    <property type="match status" value="1"/>
</dbReference>
<dbReference type="AlphaFoldDB" id="A0AAV3P1V2"/>
<keyword evidence="8" id="KW-0073">Auxin biosynthesis</keyword>
<dbReference type="GO" id="GO:0050660">
    <property type="term" value="F:flavin adenine dinucleotide binding"/>
    <property type="evidence" value="ECO:0007669"/>
    <property type="project" value="InterPro"/>
</dbReference>
<comment type="similarity">
    <text evidence="3 10">Belongs to the FMO family.</text>
</comment>
<evidence type="ECO:0000256" key="3">
    <source>
        <dbReference type="ARBA" id="ARBA00009183"/>
    </source>
</evidence>
<keyword evidence="5 10" id="KW-0274">FAD</keyword>
<evidence type="ECO:0000256" key="1">
    <source>
        <dbReference type="ARBA" id="ARBA00001974"/>
    </source>
</evidence>
<evidence type="ECO:0000256" key="2">
    <source>
        <dbReference type="ARBA" id="ARBA00004814"/>
    </source>
</evidence>
<dbReference type="Pfam" id="PF00743">
    <property type="entry name" value="FMO-like"/>
    <property type="match status" value="1"/>
</dbReference>
<dbReference type="EMBL" id="BAABME010000804">
    <property type="protein sequence ID" value="GAA0145585.1"/>
    <property type="molecule type" value="Genomic_DNA"/>
</dbReference>
<dbReference type="InterPro" id="IPR020946">
    <property type="entry name" value="Flavin_mOase-like"/>
</dbReference>
<comment type="caution">
    <text evidence="11">The sequence shown here is derived from an EMBL/GenBank/DDBJ whole genome shotgun (WGS) entry which is preliminary data.</text>
</comment>
<name>A0AAV3P1V2_LITER</name>
<keyword evidence="6" id="KW-0521">NADP</keyword>
<dbReference type="PRINTS" id="PR00469">
    <property type="entry name" value="PNDRDTASEII"/>
</dbReference>
<protein>
    <recommendedName>
        <fullName evidence="10">Flavin-containing monooxygenase</fullName>
        <ecNumber evidence="10">1.-.-.-</ecNumber>
    </recommendedName>
</protein>
<evidence type="ECO:0000256" key="8">
    <source>
        <dbReference type="ARBA" id="ARBA00023070"/>
    </source>
</evidence>
<dbReference type="InterPro" id="IPR050982">
    <property type="entry name" value="Auxin_biosynth/cation_transpt"/>
</dbReference>
<dbReference type="EC" id="1.-.-.-" evidence="10"/>
<dbReference type="PANTHER" id="PTHR43539:SF36">
    <property type="entry name" value="INDOLE-3-PYRUVATE MONOOXYGENASE YUCCA2"/>
    <property type="match status" value="1"/>
</dbReference>
<keyword evidence="10" id="KW-0503">Monooxygenase</keyword>
<dbReference type="SUPFAM" id="SSF51905">
    <property type="entry name" value="FAD/NAD(P)-binding domain"/>
    <property type="match status" value="2"/>
</dbReference>
<keyword evidence="4 10" id="KW-0285">Flavoprotein</keyword>
<evidence type="ECO:0000256" key="10">
    <source>
        <dbReference type="RuleBase" id="RU361177"/>
    </source>
</evidence>
<keyword evidence="12" id="KW-1185">Reference proteome</keyword>
<evidence type="ECO:0000256" key="9">
    <source>
        <dbReference type="ARBA" id="ARBA00047707"/>
    </source>
</evidence>
<evidence type="ECO:0000256" key="7">
    <source>
        <dbReference type="ARBA" id="ARBA00023002"/>
    </source>
</evidence>
<comment type="pathway">
    <text evidence="2">Plant hormone metabolism; auxin biosynthesis.</text>
</comment>
<evidence type="ECO:0000256" key="4">
    <source>
        <dbReference type="ARBA" id="ARBA00022630"/>
    </source>
</evidence>
<organism evidence="11 12">
    <name type="scientific">Lithospermum erythrorhizon</name>
    <name type="common">Purple gromwell</name>
    <name type="synonym">Lithospermum officinale var. erythrorhizon</name>
    <dbReference type="NCBI Taxonomy" id="34254"/>
    <lineage>
        <taxon>Eukaryota</taxon>
        <taxon>Viridiplantae</taxon>
        <taxon>Streptophyta</taxon>
        <taxon>Embryophyta</taxon>
        <taxon>Tracheophyta</taxon>
        <taxon>Spermatophyta</taxon>
        <taxon>Magnoliopsida</taxon>
        <taxon>eudicotyledons</taxon>
        <taxon>Gunneridae</taxon>
        <taxon>Pentapetalae</taxon>
        <taxon>asterids</taxon>
        <taxon>lamiids</taxon>
        <taxon>Boraginales</taxon>
        <taxon>Boraginaceae</taxon>
        <taxon>Boraginoideae</taxon>
        <taxon>Lithospermeae</taxon>
        <taxon>Lithospermum</taxon>
    </lineage>
</organism>
<evidence type="ECO:0000256" key="6">
    <source>
        <dbReference type="ARBA" id="ARBA00022857"/>
    </source>
</evidence>
<comment type="cofactor">
    <cofactor evidence="1 10">
        <name>FAD</name>
        <dbReference type="ChEBI" id="CHEBI:57692"/>
    </cofactor>
</comment>
<reference evidence="11 12" key="1">
    <citation type="submission" date="2024-01" db="EMBL/GenBank/DDBJ databases">
        <title>The complete chloroplast genome sequence of Lithospermum erythrorhizon: insights into the phylogenetic relationship among Boraginaceae species and the maternal lineages of purple gromwells.</title>
        <authorList>
            <person name="Okada T."/>
            <person name="Watanabe K."/>
        </authorList>
    </citation>
    <scope>NUCLEOTIDE SEQUENCE [LARGE SCALE GENOMIC DNA]</scope>
</reference>
<sequence length="356" mass="39842">MDGFGVGYKKLPKVPIMERKIVFVEGPLIVGAGPGGLATAACLKKNGIPSVILERANCIASLWKFKTYDRLHLHLPKEFCQLPHMPFPESYPTYPSKNQFNSYLEDYVEAFGLKPKFNETVTDAEFDDNSQVWRTLSVGKDKKGEFVETEYVSKYLVVATGENAEEVTPSFEGMDEFGQLFHSSQYRNGYMFKDKKVLVVGTGNSGMEIALDLANYDAKPTLAIRDASHIWPREMLGMSTFKVAVFLQKLFPIRVVDFLMFLLTYLFLGDISKLGIHRPRVGPLELKMRTGKTPVLDVGTLAKVREGKIKVIRGGIAKLADHAVEFMDGTIENFDAIVLATGFRSNVPTWLKVILP</sequence>
<dbReference type="InterPro" id="IPR036188">
    <property type="entry name" value="FAD/NAD-bd_sf"/>
</dbReference>
<accession>A0AAV3P1V2</accession>
<gene>
    <name evidence="11" type="ORF">LIER_05750</name>
</gene>
<proteinExistence type="inferred from homology"/>
<evidence type="ECO:0000313" key="12">
    <source>
        <dbReference type="Proteomes" id="UP001454036"/>
    </source>
</evidence>